<dbReference type="Proteomes" id="UP000033900">
    <property type="component" value="Unassembled WGS sequence"/>
</dbReference>
<evidence type="ECO:0000313" key="6">
    <source>
        <dbReference type="EMBL" id="KJL47499.1"/>
    </source>
</evidence>
<dbReference type="Gene3D" id="3.40.190.290">
    <property type="match status" value="1"/>
</dbReference>
<dbReference type="PRINTS" id="PR00039">
    <property type="entry name" value="HTHLYSR"/>
</dbReference>
<gene>
    <name evidence="6" type="primary">gltC_4</name>
    <name evidence="6" type="ORF">RS84_02293</name>
</gene>
<dbReference type="EMBL" id="JYJB01000009">
    <property type="protein sequence ID" value="KJL47499.1"/>
    <property type="molecule type" value="Genomic_DNA"/>
</dbReference>
<keyword evidence="7" id="KW-1185">Reference proteome</keyword>
<dbReference type="InterPro" id="IPR000847">
    <property type="entry name" value="LysR_HTH_N"/>
</dbReference>
<accession>A0A0M2HSM5</accession>
<dbReference type="OrthoDB" id="3636008at2"/>
<comment type="caution">
    <text evidence="6">The sequence shown here is derived from an EMBL/GenBank/DDBJ whole genome shotgun (WGS) entry which is preliminary data.</text>
</comment>
<dbReference type="GO" id="GO:0003677">
    <property type="term" value="F:DNA binding"/>
    <property type="evidence" value="ECO:0007669"/>
    <property type="project" value="UniProtKB-KW"/>
</dbReference>
<dbReference type="InterPro" id="IPR005119">
    <property type="entry name" value="LysR_subst-bd"/>
</dbReference>
<dbReference type="RefSeq" id="WP_045257881.1">
    <property type="nucleotide sequence ID" value="NZ_JYJB01000009.1"/>
</dbReference>
<feature type="domain" description="HTH lysR-type" evidence="5">
    <location>
        <begin position="1"/>
        <end position="58"/>
    </location>
</feature>
<dbReference type="SUPFAM" id="SSF53850">
    <property type="entry name" value="Periplasmic binding protein-like II"/>
    <property type="match status" value="1"/>
</dbReference>
<dbReference type="FunFam" id="1.10.10.10:FF:000001">
    <property type="entry name" value="LysR family transcriptional regulator"/>
    <property type="match status" value="1"/>
</dbReference>
<reference evidence="6 7" key="1">
    <citation type="submission" date="2015-02" db="EMBL/GenBank/DDBJ databases">
        <title>Draft genome sequences of ten Microbacterium spp. with emphasis on heavy metal contaminated environments.</title>
        <authorList>
            <person name="Corretto E."/>
        </authorList>
    </citation>
    <scope>NUCLEOTIDE SEQUENCE [LARGE SCALE GENOMIC DNA]</scope>
    <source>
        <strain evidence="6 7">SA35</strain>
    </source>
</reference>
<dbReference type="InterPro" id="IPR036390">
    <property type="entry name" value="WH_DNA-bd_sf"/>
</dbReference>
<dbReference type="InterPro" id="IPR050950">
    <property type="entry name" value="HTH-type_LysR_regulators"/>
</dbReference>
<dbReference type="PANTHER" id="PTHR30419">
    <property type="entry name" value="HTH-TYPE TRANSCRIPTIONAL REGULATOR YBHD"/>
    <property type="match status" value="1"/>
</dbReference>
<organism evidence="6 7">
    <name type="scientific">Microbacterium hydrocarbonoxydans</name>
    <dbReference type="NCBI Taxonomy" id="273678"/>
    <lineage>
        <taxon>Bacteria</taxon>
        <taxon>Bacillati</taxon>
        <taxon>Actinomycetota</taxon>
        <taxon>Actinomycetes</taxon>
        <taxon>Micrococcales</taxon>
        <taxon>Microbacteriaceae</taxon>
        <taxon>Microbacterium</taxon>
    </lineage>
</organism>
<dbReference type="PATRIC" id="fig|273678.4.peg.2295"/>
<dbReference type="SUPFAM" id="SSF46785">
    <property type="entry name" value="Winged helix' DNA-binding domain"/>
    <property type="match status" value="1"/>
</dbReference>
<keyword evidence="4" id="KW-0804">Transcription</keyword>
<dbReference type="AlphaFoldDB" id="A0A0M2HSM5"/>
<dbReference type="PROSITE" id="PS50931">
    <property type="entry name" value="HTH_LYSR"/>
    <property type="match status" value="1"/>
</dbReference>
<evidence type="ECO:0000259" key="5">
    <source>
        <dbReference type="PROSITE" id="PS50931"/>
    </source>
</evidence>
<dbReference type="STRING" id="273678.RS84_02293"/>
<protein>
    <submittedName>
        <fullName evidence="6">HTH-type transcriptional regulator GltC</fullName>
    </submittedName>
</protein>
<evidence type="ECO:0000313" key="7">
    <source>
        <dbReference type="Proteomes" id="UP000033900"/>
    </source>
</evidence>
<proteinExistence type="inferred from homology"/>
<evidence type="ECO:0000256" key="3">
    <source>
        <dbReference type="ARBA" id="ARBA00023125"/>
    </source>
</evidence>
<name>A0A0M2HSM5_9MICO</name>
<evidence type="ECO:0000256" key="1">
    <source>
        <dbReference type="ARBA" id="ARBA00009437"/>
    </source>
</evidence>
<keyword evidence="3" id="KW-0238">DNA-binding</keyword>
<dbReference type="Pfam" id="PF03466">
    <property type="entry name" value="LysR_substrate"/>
    <property type="match status" value="1"/>
</dbReference>
<sequence length="292" mass="30738">MELHQLHYFLAVVDHGSFTAAADSVHVSQSGVSAQVQKLERELGVTLFDRSARRAALTADGERLLPVVRAALSAVGEVRAAADDLRGLVIGSLRVGTVSGLAWPSLFDALASLHEAHPGLDIRLHEGTSEQLLSALSRGESDVAVAAWTEGVPEGLETRVVFDDALVAVVAPHHPWAARHSIRPMELLDADLIALPSGTGARTALDALLAASGRTVAPRWEVSTPSFVEMLATRGLGVGIVSETTCAGWTGVRAVPIGAPGARSRLGIAWRTEPTYATRALLELLRASPAAR</sequence>
<dbReference type="InterPro" id="IPR036388">
    <property type="entry name" value="WH-like_DNA-bd_sf"/>
</dbReference>
<evidence type="ECO:0000256" key="4">
    <source>
        <dbReference type="ARBA" id="ARBA00023163"/>
    </source>
</evidence>
<dbReference type="GO" id="GO:0003700">
    <property type="term" value="F:DNA-binding transcription factor activity"/>
    <property type="evidence" value="ECO:0007669"/>
    <property type="project" value="InterPro"/>
</dbReference>
<dbReference type="Pfam" id="PF00126">
    <property type="entry name" value="HTH_1"/>
    <property type="match status" value="1"/>
</dbReference>
<keyword evidence="2" id="KW-0805">Transcription regulation</keyword>
<evidence type="ECO:0000256" key="2">
    <source>
        <dbReference type="ARBA" id="ARBA00023015"/>
    </source>
</evidence>
<dbReference type="GO" id="GO:0005829">
    <property type="term" value="C:cytosol"/>
    <property type="evidence" value="ECO:0007669"/>
    <property type="project" value="TreeGrafter"/>
</dbReference>
<comment type="similarity">
    <text evidence="1">Belongs to the LysR transcriptional regulatory family.</text>
</comment>
<dbReference type="Gene3D" id="1.10.10.10">
    <property type="entry name" value="Winged helix-like DNA-binding domain superfamily/Winged helix DNA-binding domain"/>
    <property type="match status" value="1"/>
</dbReference>